<dbReference type="RefSeq" id="WP_244411496.1">
    <property type="nucleotide sequence ID" value="NZ_AP025564.1"/>
</dbReference>
<keyword evidence="1" id="KW-1133">Transmembrane helix</keyword>
<name>A0ABM7WFR2_9ACTN</name>
<feature type="domain" description="GGDEF" evidence="2">
    <location>
        <begin position="242"/>
        <end position="371"/>
    </location>
</feature>
<dbReference type="SMART" id="SM00267">
    <property type="entry name" value="GGDEF"/>
    <property type="match status" value="1"/>
</dbReference>
<feature type="transmembrane region" description="Helical" evidence="1">
    <location>
        <begin position="182"/>
        <end position="203"/>
    </location>
</feature>
<dbReference type="InterPro" id="IPR043128">
    <property type="entry name" value="Rev_trsase/Diguanyl_cyclase"/>
</dbReference>
<evidence type="ECO:0000259" key="2">
    <source>
        <dbReference type="PROSITE" id="PS50887"/>
    </source>
</evidence>
<dbReference type="InterPro" id="IPR029787">
    <property type="entry name" value="Nucleotide_cyclase"/>
</dbReference>
<dbReference type="PANTHER" id="PTHR45138">
    <property type="entry name" value="REGULATORY COMPONENTS OF SENSORY TRANSDUCTION SYSTEM"/>
    <property type="match status" value="1"/>
</dbReference>
<dbReference type="Pfam" id="PF00990">
    <property type="entry name" value="GGDEF"/>
    <property type="match status" value="1"/>
</dbReference>
<dbReference type="CDD" id="cd01949">
    <property type="entry name" value="GGDEF"/>
    <property type="match status" value="1"/>
</dbReference>
<dbReference type="InterPro" id="IPR050469">
    <property type="entry name" value="Diguanylate_Cyclase"/>
</dbReference>
<reference evidence="3 4" key="1">
    <citation type="submission" date="2022-01" db="EMBL/GenBank/DDBJ databases">
        <title>Novel bile acid biosynthetic pathways are enriched in the microbiome of centenarians.</title>
        <authorList>
            <person name="Sato Y."/>
            <person name="Atarashi K."/>
            <person name="Plichta R.D."/>
            <person name="Arai Y."/>
            <person name="Sasajima S."/>
            <person name="Kearney M.S."/>
            <person name="Suda W."/>
            <person name="Takeshita K."/>
            <person name="Sasaki T."/>
            <person name="Okamoto S."/>
            <person name="Skelly N.A."/>
            <person name="Okamura Y."/>
            <person name="Vlamakis H."/>
            <person name="Li Y."/>
            <person name="Tanoue T."/>
            <person name="Takei H."/>
            <person name="Nittono H."/>
            <person name="Narushima S."/>
            <person name="Irie J."/>
            <person name="Itoh H."/>
            <person name="Moriya K."/>
            <person name="Sugiura Y."/>
            <person name="Suematsu M."/>
            <person name="Moritoki N."/>
            <person name="Shibata S."/>
            <person name="Littman R.D."/>
            <person name="Fischbach A.M."/>
            <person name="Uwamino Y."/>
            <person name="Inoue T."/>
            <person name="Honda A."/>
            <person name="Hattori M."/>
            <person name="Murai T."/>
            <person name="Xavier J.R."/>
            <person name="Hirose N."/>
            <person name="Honda K."/>
        </authorList>
    </citation>
    <scope>NUCLEOTIDE SEQUENCE [LARGE SCALE GENOMIC DNA]</scope>
    <source>
        <strain evidence="3 4">CE91-St30</strain>
    </source>
</reference>
<protein>
    <submittedName>
        <fullName evidence="3">GGDEF domain-containing protein</fullName>
    </submittedName>
</protein>
<accession>A0ABM7WFR2</accession>
<organism evidence="3 4">
    <name type="scientific">Raoultibacter timonensis</name>
    <dbReference type="NCBI Taxonomy" id="1907662"/>
    <lineage>
        <taxon>Bacteria</taxon>
        <taxon>Bacillati</taxon>
        <taxon>Actinomycetota</taxon>
        <taxon>Coriobacteriia</taxon>
        <taxon>Eggerthellales</taxon>
        <taxon>Eggerthellaceae</taxon>
        <taxon>Raoultibacter</taxon>
    </lineage>
</organism>
<dbReference type="EMBL" id="AP025564">
    <property type="protein sequence ID" value="BDE94980.1"/>
    <property type="molecule type" value="Genomic_DNA"/>
</dbReference>
<keyword evidence="1" id="KW-0472">Membrane</keyword>
<keyword evidence="1" id="KW-0812">Transmembrane</keyword>
<dbReference type="Proteomes" id="UP001320544">
    <property type="component" value="Chromosome"/>
</dbReference>
<gene>
    <name evidence="3" type="ORF">CE91St30_03130</name>
</gene>
<proteinExistence type="predicted"/>
<keyword evidence="4" id="KW-1185">Reference proteome</keyword>
<dbReference type="SUPFAM" id="SSF55073">
    <property type="entry name" value="Nucleotide cyclase"/>
    <property type="match status" value="1"/>
</dbReference>
<dbReference type="Gene3D" id="3.30.70.270">
    <property type="match status" value="1"/>
</dbReference>
<evidence type="ECO:0000256" key="1">
    <source>
        <dbReference type="SAM" id="Phobius"/>
    </source>
</evidence>
<evidence type="ECO:0000313" key="3">
    <source>
        <dbReference type="EMBL" id="BDE94980.1"/>
    </source>
</evidence>
<evidence type="ECO:0000313" key="4">
    <source>
        <dbReference type="Proteomes" id="UP001320544"/>
    </source>
</evidence>
<dbReference type="PROSITE" id="PS50887">
    <property type="entry name" value="GGDEF"/>
    <property type="match status" value="1"/>
</dbReference>
<dbReference type="InterPro" id="IPR000160">
    <property type="entry name" value="GGDEF_dom"/>
</dbReference>
<dbReference type="NCBIfam" id="TIGR00254">
    <property type="entry name" value="GGDEF"/>
    <property type="match status" value="1"/>
</dbReference>
<dbReference type="PANTHER" id="PTHR45138:SF9">
    <property type="entry name" value="DIGUANYLATE CYCLASE DGCM-RELATED"/>
    <property type="match status" value="1"/>
</dbReference>
<sequence>MSIIVAALVTLSFICVFSFTYSVTYNNMIDTLKARTDSIYSFIEGKIDKSTFKSINLADDASSDQYLETKQQLETVRESTGVRYLYTAKQADDGSLIYVVDGLPSDSDDFRHPGDEIEGEIVSELERALADERVYPTDIKDTGWGYVFVSYYPIHENGQVIGAIGIEFDADAQYRAFQMVRIGTPLIGIVFGLAAIVIARFLFRRISNPAFKDLANTDYLTSFKNRNAFDLDLSNWEDGAEALQGVFVVDLDRLKNVNDDYGHSFGDEYICAAADALGQTFGPEDIVYRIGGDEFAILCSTLDDDRASSVIASLQSAASSMQLGHGARLSLSVGYAIRRDGETISDVVRRADISMYEMKREHHERCARAPRQTGID</sequence>